<keyword evidence="3" id="KW-0819">tRNA processing</keyword>
<dbReference type="NCBIfam" id="TIGR00449">
    <property type="entry name" value="tgt_general"/>
    <property type="match status" value="1"/>
</dbReference>
<evidence type="ECO:0000256" key="2">
    <source>
        <dbReference type="ARBA" id="ARBA00022679"/>
    </source>
</evidence>
<sequence length="377" mass="42441">MKFTVQSSDSNTSARTGVLETDHGTLETPVFMPIGTVGAVKTMAPHELEGLGSQIILGNTYHLYLRPGMEVVKEAGGLHKFNMWTRPILTDSGGFQVFSLARLNKITDDGVDFQSHLDGSRHMFTPEFSMEIQRNLGADIIMAFDECPPGDSDLNTVKIAVERTTSWMKRCADWLKKYPEVHGYQQTVFPIVQGSVHQELRKKSMDELIPYSICGMAVGGLAVGEEKNAMMDTVEFCDSILPKEQPRYLMGVGRPSDLVKSVHRGMDMFDCVVPTRNGRNGHVFTSEGVINIKNKKYKKDFSPIDPNSSHAWGRMFSKSYVRHLFNINEILGLRIASTLNLSYYHDLMATIQEKIRNGDFDSWTKTWLNDIENKKGM</sequence>
<gene>
    <name evidence="6" type="ORF">METZ01_LOCUS122077</name>
</gene>
<dbReference type="EMBL" id="UINC01016666">
    <property type="protein sequence ID" value="SVA69223.1"/>
    <property type="molecule type" value="Genomic_DNA"/>
</dbReference>
<dbReference type="GO" id="GO:0008616">
    <property type="term" value="P:tRNA queuosine(34) biosynthetic process"/>
    <property type="evidence" value="ECO:0007669"/>
    <property type="project" value="TreeGrafter"/>
</dbReference>
<dbReference type="InterPro" id="IPR004803">
    <property type="entry name" value="TGT"/>
</dbReference>
<dbReference type="Gene3D" id="3.20.20.105">
    <property type="entry name" value="Queuine tRNA-ribosyltransferase-like"/>
    <property type="match status" value="1"/>
</dbReference>
<evidence type="ECO:0000313" key="6">
    <source>
        <dbReference type="EMBL" id="SVA69223.1"/>
    </source>
</evidence>
<dbReference type="InterPro" id="IPR036511">
    <property type="entry name" value="TGT-like_sf"/>
</dbReference>
<dbReference type="PANTHER" id="PTHR46499">
    <property type="entry name" value="QUEUINE TRNA-RIBOSYLTRANSFERASE"/>
    <property type="match status" value="1"/>
</dbReference>
<dbReference type="GO" id="GO:0005829">
    <property type="term" value="C:cytosol"/>
    <property type="evidence" value="ECO:0007669"/>
    <property type="project" value="TreeGrafter"/>
</dbReference>
<dbReference type="SUPFAM" id="SSF51713">
    <property type="entry name" value="tRNA-guanine transglycosylase"/>
    <property type="match status" value="1"/>
</dbReference>
<dbReference type="NCBIfam" id="TIGR00430">
    <property type="entry name" value="Q_tRNA_tgt"/>
    <property type="match status" value="1"/>
</dbReference>
<accession>A0A381XYB8</accession>
<dbReference type="InterPro" id="IPR050076">
    <property type="entry name" value="ArchSynthase1/Queuine_TRR"/>
</dbReference>
<feature type="compositionally biased region" description="Polar residues" evidence="4">
    <location>
        <begin position="1"/>
        <end position="15"/>
    </location>
</feature>
<dbReference type="GO" id="GO:0008479">
    <property type="term" value="F:tRNA-guanosine(34) queuine transglycosylase activity"/>
    <property type="evidence" value="ECO:0007669"/>
    <property type="project" value="InterPro"/>
</dbReference>
<dbReference type="AlphaFoldDB" id="A0A381XYB8"/>
<evidence type="ECO:0000256" key="1">
    <source>
        <dbReference type="ARBA" id="ARBA00022676"/>
    </source>
</evidence>
<evidence type="ECO:0000259" key="5">
    <source>
        <dbReference type="Pfam" id="PF01702"/>
    </source>
</evidence>
<keyword evidence="1" id="KW-0328">Glycosyltransferase</keyword>
<protein>
    <recommendedName>
        <fullName evidence="5">tRNA-guanine(15) transglycosylase-like domain-containing protein</fullName>
    </recommendedName>
</protein>
<dbReference type="InterPro" id="IPR002616">
    <property type="entry name" value="tRNA_ribo_trans-like"/>
</dbReference>
<reference evidence="6" key="1">
    <citation type="submission" date="2018-05" db="EMBL/GenBank/DDBJ databases">
        <authorList>
            <person name="Lanie J.A."/>
            <person name="Ng W.-L."/>
            <person name="Kazmierczak K.M."/>
            <person name="Andrzejewski T.M."/>
            <person name="Davidsen T.M."/>
            <person name="Wayne K.J."/>
            <person name="Tettelin H."/>
            <person name="Glass J.I."/>
            <person name="Rusch D."/>
            <person name="Podicherti R."/>
            <person name="Tsui H.-C.T."/>
            <person name="Winkler M.E."/>
        </authorList>
    </citation>
    <scope>NUCLEOTIDE SEQUENCE</scope>
</reference>
<feature type="domain" description="tRNA-guanine(15) transglycosylase-like" evidence="5">
    <location>
        <begin position="12"/>
        <end position="371"/>
    </location>
</feature>
<keyword evidence="2" id="KW-0808">Transferase</keyword>
<dbReference type="FunFam" id="3.20.20.105:FF:000001">
    <property type="entry name" value="Queuine tRNA-ribosyltransferase"/>
    <property type="match status" value="1"/>
</dbReference>
<organism evidence="6">
    <name type="scientific">marine metagenome</name>
    <dbReference type="NCBI Taxonomy" id="408172"/>
    <lineage>
        <taxon>unclassified sequences</taxon>
        <taxon>metagenomes</taxon>
        <taxon>ecological metagenomes</taxon>
    </lineage>
</organism>
<evidence type="ECO:0000256" key="4">
    <source>
        <dbReference type="SAM" id="MobiDB-lite"/>
    </source>
</evidence>
<dbReference type="Pfam" id="PF01702">
    <property type="entry name" value="TGT"/>
    <property type="match status" value="1"/>
</dbReference>
<evidence type="ECO:0000256" key="3">
    <source>
        <dbReference type="ARBA" id="ARBA00022694"/>
    </source>
</evidence>
<dbReference type="HAMAP" id="MF_00168">
    <property type="entry name" value="Q_tRNA_Tgt"/>
    <property type="match status" value="1"/>
</dbReference>
<name>A0A381XYB8_9ZZZZ</name>
<feature type="region of interest" description="Disordered" evidence="4">
    <location>
        <begin position="1"/>
        <end position="20"/>
    </location>
</feature>
<dbReference type="PANTHER" id="PTHR46499:SF1">
    <property type="entry name" value="QUEUINE TRNA-RIBOSYLTRANSFERASE"/>
    <property type="match status" value="1"/>
</dbReference>
<proteinExistence type="inferred from homology"/>